<dbReference type="GO" id="GO:0003677">
    <property type="term" value="F:DNA binding"/>
    <property type="evidence" value="ECO:0007669"/>
    <property type="project" value="UniProtKB-KW"/>
</dbReference>
<gene>
    <name evidence="2" type="ORF">COO09_13360</name>
</gene>
<dbReference type="RefSeq" id="WP_066961210.1">
    <property type="nucleotide sequence ID" value="NZ_CP023449.1"/>
</dbReference>
<proteinExistence type="predicted"/>
<keyword evidence="3" id="KW-1185">Reference proteome</keyword>
<evidence type="ECO:0000313" key="3">
    <source>
        <dbReference type="Proteomes" id="UP000218934"/>
    </source>
</evidence>
<dbReference type="InterPro" id="IPR012340">
    <property type="entry name" value="NA-bd_OB-fold"/>
</dbReference>
<dbReference type="KEGG" id="rdi:CMV14_19020"/>
<feature type="domain" description="ChsH2 C-terminal OB-fold" evidence="1">
    <location>
        <begin position="46"/>
        <end position="112"/>
    </location>
</feature>
<evidence type="ECO:0000259" key="1">
    <source>
        <dbReference type="Pfam" id="PF01796"/>
    </source>
</evidence>
<reference evidence="2 3" key="1">
    <citation type="submission" date="2017-09" db="EMBL/GenBank/DDBJ databases">
        <title>The Catabolism of 3,6-Dichlorosalicylic acid is Initiated by the Cytochrome P450 Monooxygenase DsmABC in Rhizorhabdus dicambivorans Ndbn-20.</title>
        <authorList>
            <person name="Na L."/>
        </authorList>
    </citation>
    <scope>NUCLEOTIDE SEQUENCE [LARGE SCALE GENOMIC DNA]</scope>
    <source>
        <strain evidence="2 3">Ndbn-20m</strain>
    </source>
</reference>
<dbReference type="OrthoDB" id="4303499at2"/>
<accession>A0A2A4FSM9</accession>
<dbReference type="InterPro" id="IPR002878">
    <property type="entry name" value="ChsH2_C"/>
</dbReference>
<dbReference type="Proteomes" id="UP000218934">
    <property type="component" value="Unassembled WGS sequence"/>
</dbReference>
<sequence length="138" mass="15224">MTTRPIAQDLFAETPRPHLIAGRSRTTGRIVFPFPEGLEGQDCDPVDLASEGTLWSWTVQRFRPKSPPYAGPEAFTPYAVGYVEFPGQVIVEGRLTEADFAALRIGERYRTVIVPFAEDADGTSILTYAFERVEGTAA</sequence>
<protein>
    <submittedName>
        <fullName evidence="2">DNA-binding protein</fullName>
    </submittedName>
</protein>
<dbReference type="Pfam" id="PF01796">
    <property type="entry name" value="OB_ChsH2_C"/>
    <property type="match status" value="1"/>
</dbReference>
<dbReference type="EMBL" id="NWUF01000012">
    <property type="protein sequence ID" value="PCE41745.1"/>
    <property type="molecule type" value="Genomic_DNA"/>
</dbReference>
<dbReference type="SUPFAM" id="SSF50249">
    <property type="entry name" value="Nucleic acid-binding proteins"/>
    <property type="match status" value="1"/>
</dbReference>
<comment type="caution">
    <text evidence="2">The sequence shown here is derived from an EMBL/GenBank/DDBJ whole genome shotgun (WGS) entry which is preliminary data.</text>
</comment>
<name>A0A2A4FSM9_9SPHN</name>
<keyword evidence="2" id="KW-0238">DNA-binding</keyword>
<evidence type="ECO:0000313" key="2">
    <source>
        <dbReference type="EMBL" id="PCE41745.1"/>
    </source>
</evidence>
<organism evidence="2 3">
    <name type="scientific">Rhizorhabdus dicambivorans</name>
    <dbReference type="NCBI Taxonomy" id="1850238"/>
    <lineage>
        <taxon>Bacteria</taxon>
        <taxon>Pseudomonadati</taxon>
        <taxon>Pseudomonadota</taxon>
        <taxon>Alphaproteobacteria</taxon>
        <taxon>Sphingomonadales</taxon>
        <taxon>Sphingomonadaceae</taxon>
        <taxon>Rhizorhabdus</taxon>
    </lineage>
</organism>
<dbReference type="AlphaFoldDB" id="A0A2A4FSM9"/>